<dbReference type="AlphaFoldDB" id="A0A2M9C3E5"/>
<proteinExistence type="predicted"/>
<evidence type="ECO:0000313" key="2">
    <source>
        <dbReference type="EMBL" id="PJJ65070.1"/>
    </source>
</evidence>
<evidence type="ECO:0000259" key="1">
    <source>
        <dbReference type="Pfam" id="PF00582"/>
    </source>
</evidence>
<dbReference type="EMBL" id="PGFB01000001">
    <property type="protein sequence ID" value="PJJ65070.1"/>
    <property type="molecule type" value="Genomic_DNA"/>
</dbReference>
<accession>A0A2M9C3E5</accession>
<organism evidence="2 3">
    <name type="scientific">Compostimonas suwonensis</name>
    <dbReference type="NCBI Taxonomy" id="1048394"/>
    <lineage>
        <taxon>Bacteria</taxon>
        <taxon>Bacillati</taxon>
        <taxon>Actinomycetota</taxon>
        <taxon>Actinomycetes</taxon>
        <taxon>Micrococcales</taxon>
        <taxon>Microbacteriaceae</taxon>
        <taxon>Compostimonas</taxon>
    </lineage>
</organism>
<dbReference type="Pfam" id="PF00582">
    <property type="entry name" value="Usp"/>
    <property type="match status" value="1"/>
</dbReference>
<dbReference type="Gene3D" id="3.40.50.620">
    <property type="entry name" value="HUPs"/>
    <property type="match status" value="1"/>
</dbReference>
<dbReference type="SUPFAM" id="SSF52402">
    <property type="entry name" value="Adenine nucleotide alpha hydrolases-like"/>
    <property type="match status" value="1"/>
</dbReference>
<name>A0A2M9C3E5_9MICO</name>
<dbReference type="Proteomes" id="UP000230161">
    <property type="component" value="Unassembled WGS sequence"/>
</dbReference>
<sequence>MNNSQTATMLLVGIVPGHFEAVVSQARTFAELWGAGILFANVDAARYSFVDSMDGSLVGMPLDPEVFDPAELRFDSEMRRRIGEIMLGSPSSWDVREVAGDPATELGKLAEELDAVAIVVGTREPGFVATMQEFFTGSVAVRLAHHQRRPVIVIPLAPVGSDQPWPWDEGA</sequence>
<gene>
    <name evidence="2" type="ORF">CLV54_0097</name>
</gene>
<comment type="caution">
    <text evidence="2">The sequence shown here is derived from an EMBL/GenBank/DDBJ whole genome shotgun (WGS) entry which is preliminary data.</text>
</comment>
<dbReference type="OrthoDB" id="3213322at2"/>
<dbReference type="RefSeq" id="WP_100343006.1">
    <property type="nucleotide sequence ID" value="NZ_PGFB01000001.1"/>
</dbReference>
<evidence type="ECO:0000313" key="3">
    <source>
        <dbReference type="Proteomes" id="UP000230161"/>
    </source>
</evidence>
<dbReference type="CDD" id="cd00293">
    <property type="entry name" value="USP-like"/>
    <property type="match status" value="1"/>
</dbReference>
<feature type="domain" description="UspA" evidence="1">
    <location>
        <begin position="91"/>
        <end position="155"/>
    </location>
</feature>
<dbReference type="InterPro" id="IPR014729">
    <property type="entry name" value="Rossmann-like_a/b/a_fold"/>
</dbReference>
<reference evidence="2 3" key="1">
    <citation type="submission" date="2017-11" db="EMBL/GenBank/DDBJ databases">
        <title>Genomic Encyclopedia of Archaeal and Bacterial Type Strains, Phase II (KMG-II): From Individual Species to Whole Genera.</title>
        <authorList>
            <person name="Goeker M."/>
        </authorList>
    </citation>
    <scope>NUCLEOTIDE SEQUENCE [LARGE SCALE GENOMIC DNA]</scope>
    <source>
        <strain evidence="2 3">DSM 25625</strain>
    </source>
</reference>
<dbReference type="InterPro" id="IPR006016">
    <property type="entry name" value="UspA"/>
</dbReference>
<protein>
    <submittedName>
        <fullName evidence="2">Nucleotide-binding universal stress UspA family protein</fullName>
    </submittedName>
</protein>
<keyword evidence="3" id="KW-1185">Reference proteome</keyword>